<organism evidence="13">
    <name type="scientific">Beluga whale alphaherpesvirus 1</name>
    <dbReference type="NCBI Taxonomy" id="1434720"/>
    <lineage>
        <taxon>Viruses</taxon>
        <taxon>Duplodnaviria</taxon>
        <taxon>Heunggongvirae</taxon>
        <taxon>Peploviricota</taxon>
        <taxon>Herviviricetes</taxon>
        <taxon>Herpesvirales</taxon>
        <taxon>Orthoherpesviridae</taxon>
        <taxon>Alphaherpesvirinae</taxon>
        <taxon>Varicellovirus</taxon>
        <taxon>Varicellovirus monodontidalpha1</taxon>
        <taxon>Monodontid alphaherpesvirus 1</taxon>
    </lineage>
</organism>
<dbReference type="GO" id="GO:0042025">
    <property type="term" value="C:host cell nucleus"/>
    <property type="evidence" value="ECO:0007669"/>
    <property type="project" value="UniProtKB-SubCell"/>
</dbReference>
<evidence type="ECO:0000256" key="3">
    <source>
        <dbReference type="ARBA" id="ARBA00005238"/>
    </source>
</evidence>
<keyword evidence="4 11" id="KW-1048">Host nucleus</keyword>
<reference evidence="13" key="1">
    <citation type="submission" date="2017-08" db="EMBL/GenBank/DDBJ databases">
        <title>Genome sequence of an alphaherpesvirus from a beluga whale (Delphinapterus leucas).</title>
        <authorList>
            <person name="Davison A.J."/>
            <person name="Nielsen O."/>
            <person name="Subramaniam K."/>
            <person name="Jacob J.M."/>
            <person name="Romero C.H."/>
            <person name="Burek-Huntington K.A."/>
            <person name="Waltzek T.B."/>
        </authorList>
    </citation>
    <scope>NUCLEOTIDE SEQUENCE [LARGE SCALE GENOMIC DNA]</scope>
    <source>
        <strain evidence="13">LN3131-1</strain>
    </source>
</reference>
<proteinExistence type="inferred from homology"/>
<dbReference type="GO" id="GO:0019033">
    <property type="term" value="C:viral tegument"/>
    <property type="evidence" value="ECO:0007669"/>
    <property type="project" value="UniProtKB-SubCell"/>
</dbReference>
<comment type="subunit">
    <text evidence="11">Interacts with US3 kinase. Interacts with UL31 and UL34; these interactions seem important for efficient virion nuclear egress. Interacts with UL41/VHS.</text>
</comment>
<dbReference type="EMBL" id="MF678601">
    <property type="protein sequence ID" value="ASW27060.1"/>
    <property type="molecule type" value="Genomic_DNA"/>
</dbReference>
<keyword evidence="14" id="KW-1185">Reference proteome</keyword>
<comment type="function">
    <text evidence="11">Tegument protein that can bind to various RNA transcripts. Plays a role in the attenuation of selective viral and cellular mRNA degradation by modulating the activity of host shutoff RNase UL41/VHS. Also plays a role in the primary envelopment of virions in the perinuclear space, probably by interacting with two nuclear egress proteins UL31 and UL34.</text>
</comment>
<feature type="compositionally biased region" description="Acidic residues" evidence="12">
    <location>
        <begin position="73"/>
        <end position="86"/>
    </location>
</feature>
<accession>A0A286RUG7</accession>
<feature type="compositionally biased region" description="Low complexity" evidence="12">
    <location>
        <begin position="39"/>
        <end position="52"/>
    </location>
</feature>
<evidence type="ECO:0000313" key="13">
    <source>
        <dbReference type="EMBL" id="ASW27060.1"/>
    </source>
</evidence>
<sequence length="810" mass="86372">MDLLDWGWGPMRRPRRSLESRARPFRAPGRGPVGGAEGPGARAPVGGPTPAAFGSGRRRAGYPAPAGPPAGDETSDEEVGDGDAGDLDGPGGAGGAWAREDDGAGPYSGGLDEEWGEGTDDDGAEGGEVGGGEWGDEEMPEALETDDELDGPDSPLGREASRGDDLTACLRRMEDGADDDGECARRARRLYADRFDPGELEGEEPVPARLRTRSRVVRPYPPHAPTDVRVDYFPNAAFASWSVLPENTYWVRYFRTAMEREELEIRSWQRAYDRDPACAVVGIPAPEALPGVGAREFFGRFSMEVLLTDVYAAHADAEDRAWNAVESLHGQPVVGWGADPPKFSPGGMYVSGPDAGPLGVWRRALRQAAALQHAMCIAPVARLAASRRLRHQDAVAFLLDALIRVAKNCHYAAVEAASEDAEADAGRGRGGPRAAVAYRRASLLRALPPRAAGALAATRYTLPASGVQATAFRRSFGGLLYWPALRAALRTCANIISTRYTGATLQATETLLLARAHSQNPRYTPLERSCLAMYFTLETLLLERAAQWMYVATAFLLSDIQTLSAFSLVRATVPFQHAPLGCLELADAESEVFRHEDARAATASEALAQAFLEEYMALRATVTMQMTSFAVAVDQTPHVAMSAYTAVALIVQRLAGHVNMVFCCLAGSAVYGGQRCEVWAAAVARYAALADALAPLARNAPLAEFWEARDAVARGLGVTPRPGPPVAGNRRVVRVEALPVSLDDVAAGVPGPPGARLGPRADLAELLRSYPHLVREAEPAGRRAAAAGGRGCVPAAGCGGRRRRRRGSCI</sequence>
<dbReference type="GeneID" id="65099964"/>
<dbReference type="GO" id="GO:0030430">
    <property type="term" value="C:host cell cytoplasm"/>
    <property type="evidence" value="ECO:0007669"/>
    <property type="project" value="UniProtKB-SubCell"/>
</dbReference>
<gene>
    <name evidence="13" type="primary">UL47-2</name>
</gene>
<keyword evidence="6 11" id="KW-0946">Virion</keyword>
<dbReference type="GO" id="GO:0003723">
    <property type="term" value="F:RNA binding"/>
    <property type="evidence" value="ECO:0007669"/>
    <property type="project" value="UniProtKB-UniRule"/>
</dbReference>
<dbReference type="Pfam" id="PF03362">
    <property type="entry name" value="Herpes_UL47"/>
    <property type="match status" value="1"/>
</dbReference>
<evidence type="ECO:0000256" key="7">
    <source>
        <dbReference type="ARBA" id="ARBA00022921"/>
    </source>
</evidence>
<evidence type="ECO:0000256" key="5">
    <source>
        <dbReference type="ARBA" id="ARBA00022580"/>
    </source>
</evidence>
<dbReference type="RefSeq" id="YP_010084943.1">
    <property type="nucleotide sequence ID" value="NC_055166.1"/>
</dbReference>
<keyword evidence="8 11" id="KW-0805">Transcription regulation</keyword>
<comment type="similarity">
    <text evidence="3 11">Belongs to the alphaherpesvirinae HHV-1 UL47 family.</text>
</comment>
<feature type="compositionally biased region" description="Acidic residues" evidence="12">
    <location>
        <begin position="111"/>
        <end position="125"/>
    </location>
</feature>
<dbReference type="GO" id="GO:0006355">
    <property type="term" value="P:regulation of DNA-templated transcription"/>
    <property type="evidence" value="ECO:0007669"/>
    <property type="project" value="UniProtKB-UniRule"/>
</dbReference>
<comment type="domain">
    <text evidence="11">The nuclear export signal is CRM1-dependent.</text>
</comment>
<protein>
    <recommendedName>
        <fullName evidence="11">Tegument protein UL47</fullName>
    </recommendedName>
</protein>
<dbReference type="KEGG" id="vg:65099964"/>
<name>A0A286RUG7_9ALPH</name>
<feature type="region of interest" description="Disordered" evidence="12">
    <location>
        <begin position="1"/>
        <end position="163"/>
    </location>
</feature>
<evidence type="ECO:0000256" key="8">
    <source>
        <dbReference type="ARBA" id="ARBA00023015"/>
    </source>
</evidence>
<keyword evidence="7 11" id="KW-0426">Late protein</keyword>
<evidence type="ECO:0000313" key="14">
    <source>
        <dbReference type="Proteomes" id="UP000297205"/>
    </source>
</evidence>
<keyword evidence="10 11" id="KW-1035">Host cytoplasm</keyword>
<evidence type="ECO:0000256" key="6">
    <source>
        <dbReference type="ARBA" id="ARBA00022844"/>
    </source>
</evidence>
<evidence type="ECO:0000256" key="12">
    <source>
        <dbReference type="SAM" id="MobiDB-lite"/>
    </source>
</evidence>
<keyword evidence="9 11" id="KW-0804">Transcription</keyword>
<keyword evidence="5 11" id="KW-0920">Virion tegument</keyword>
<evidence type="ECO:0000256" key="11">
    <source>
        <dbReference type="RuleBase" id="RU369113"/>
    </source>
</evidence>
<evidence type="ECO:0000256" key="4">
    <source>
        <dbReference type="ARBA" id="ARBA00022562"/>
    </source>
</evidence>
<dbReference type="Proteomes" id="UP000297205">
    <property type="component" value="Segment"/>
</dbReference>
<dbReference type="InterPro" id="IPR005029">
    <property type="entry name" value="Herpes_UL47"/>
</dbReference>
<evidence type="ECO:0000256" key="1">
    <source>
        <dbReference type="ARBA" id="ARBA00004147"/>
    </source>
</evidence>
<evidence type="ECO:0000256" key="2">
    <source>
        <dbReference type="ARBA" id="ARBA00004192"/>
    </source>
</evidence>
<keyword evidence="11" id="KW-0694">RNA-binding</keyword>
<comment type="subcellular location">
    <subcellularLocation>
        <location evidence="2 11">Host cytoplasm</location>
    </subcellularLocation>
    <subcellularLocation>
        <location evidence="1 11">Host nucleus</location>
    </subcellularLocation>
    <subcellularLocation>
        <location evidence="11">Virion tegument</location>
    </subcellularLocation>
    <text evidence="11">Major tegument protein of the virion. Undergoes nucleocytoplasmic shuttling during infection. Localizes to the major sites of transcription in the infected cell nucleus.</text>
</comment>
<evidence type="ECO:0000256" key="9">
    <source>
        <dbReference type="ARBA" id="ARBA00023163"/>
    </source>
</evidence>
<feature type="compositionally biased region" description="Acidic residues" evidence="12">
    <location>
        <begin position="134"/>
        <end position="151"/>
    </location>
</feature>
<evidence type="ECO:0000256" key="10">
    <source>
        <dbReference type="ARBA" id="ARBA00023200"/>
    </source>
</evidence>